<dbReference type="PROSITE" id="PS51197">
    <property type="entry name" value="HTH_RRF2_2"/>
    <property type="match status" value="1"/>
</dbReference>
<dbReference type="SUPFAM" id="SSF46785">
    <property type="entry name" value="Winged helix' DNA-binding domain"/>
    <property type="match status" value="1"/>
</dbReference>
<dbReference type="AlphaFoldDB" id="A0A7V5H324"/>
<evidence type="ECO:0000313" key="1">
    <source>
        <dbReference type="EMBL" id="HHE54620.1"/>
    </source>
</evidence>
<dbReference type="PANTHER" id="PTHR33221">
    <property type="entry name" value="WINGED HELIX-TURN-HELIX TRANSCRIPTIONAL REGULATOR, RRF2 FAMILY"/>
    <property type="match status" value="1"/>
</dbReference>
<dbReference type="GO" id="GO:0003700">
    <property type="term" value="F:DNA-binding transcription factor activity"/>
    <property type="evidence" value="ECO:0007669"/>
    <property type="project" value="TreeGrafter"/>
</dbReference>
<comment type="caution">
    <text evidence="1">The sequence shown here is derived from an EMBL/GenBank/DDBJ whole genome shotgun (WGS) entry which is preliminary data.</text>
</comment>
<dbReference type="InterPro" id="IPR000944">
    <property type="entry name" value="Tscrpt_reg_Rrf2"/>
</dbReference>
<reference evidence="1" key="1">
    <citation type="journal article" date="2020" name="mSystems">
        <title>Genome- and Community-Level Interaction Insights into Carbon Utilization and Element Cycling Functions of Hydrothermarchaeota in Hydrothermal Sediment.</title>
        <authorList>
            <person name="Zhou Z."/>
            <person name="Liu Y."/>
            <person name="Xu W."/>
            <person name="Pan J."/>
            <person name="Luo Z.H."/>
            <person name="Li M."/>
        </authorList>
    </citation>
    <scope>NUCLEOTIDE SEQUENCE [LARGE SCALE GENOMIC DNA]</scope>
    <source>
        <strain evidence="1">HyVt-76</strain>
    </source>
</reference>
<organism evidence="1">
    <name type="scientific">Caldithrix abyssi</name>
    <dbReference type="NCBI Taxonomy" id="187145"/>
    <lineage>
        <taxon>Bacteria</taxon>
        <taxon>Pseudomonadati</taxon>
        <taxon>Calditrichota</taxon>
        <taxon>Calditrichia</taxon>
        <taxon>Calditrichales</taxon>
        <taxon>Calditrichaceae</taxon>
        <taxon>Caldithrix</taxon>
    </lineage>
</organism>
<dbReference type="Pfam" id="PF02082">
    <property type="entry name" value="Rrf2"/>
    <property type="match status" value="1"/>
</dbReference>
<name>A0A7V5H324_CALAY</name>
<dbReference type="EMBL" id="DRTD01000181">
    <property type="protein sequence ID" value="HHE54620.1"/>
    <property type="molecule type" value="Genomic_DNA"/>
</dbReference>
<dbReference type="InterPro" id="IPR036388">
    <property type="entry name" value="WH-like_DNA-bd_sf"/>
</dbReference>
<dbReference type="Gene3D" id="1.10.10.10">
    <property type="entry name" value="Winged helix-like DNA-binding domain superfamily/Winged helix DNA-binding domain"/>
    <property type="match status" value="1"/>
</dbReference>
<dbReference type="GO" id="GO:0005829">
    <property type="term" value="C:cytosol"/>
    <property type="evidence" value="ECO:0007669"/>
    <property type="project" value="TreeGrafter"/>
</dbReference>
<protein>
    <submittedName>
        <fullName evidence="1">Rrf2 family transcriptional regulator</fullName>
    </submittedName>
</protein>
<accession>A0A7V5H324</accession>
<dbReference type="Proteomes" id="UP000886111">
    <property type="component" value="Unassembled WGS sequence"/>
</dbReference>
<dbReference type="InterPro" id="IPR036390">
    <property type="entry name" value="WH_DNA-bd_sf"/>
</dbReference>
<dbReference type="PANTHER" id="PTHR33221:SF15">
    <property type="entry name" value="HTH-TYPE TRANSCRIPTIONAL REGULATOR YWGB-RELATED"/>
    <property type="match status" value="1"/>
</dbReference>
<proteinExistence type="predicted"/>
<gene>
    <name evidence="1" type="ORF">ENL21_02480</name>
</gene>
<dbReference type="NCBIfam" id="TIGR00738">
    <property type="entry name" value="rrf2_super"/>
    <property type="match status" value="1"/>
</dbReference>
<sequence>MRFQKTTEHAIRVMTYLAVNKDRRFSVNVLHKELNIPYKYLGRLMSKLSQAGLVEVEQGKYGGFKLARDLDKIYLYEIVGVVEGLDDYDRCILGFPQCSSENPCPLHFRWIEIQKKLKELMYNTTLADLQQFTRKKI</sequence>